<dbReference type="InterPro" id="IPR036282">
    <property type="entry name" value="Glutathione-S-Trfase_C_sf"/>
</dbReference>
<dbReference type="OrthoDB" id="509852at2"/>
<sequence length="213" mass="24212">MSTLYNFFRSSAAFRVRIALNLKKINYESIPIQLRRAEHKTDSYKSINPMALVPFFVDDMVSVGQSLAIIEYLDERYPEPAILPKTFADRARARSIAQAVACEIHPLNSLRVREYLSTKSGFSDEQVNEWHIHWMQEGFSSIEKILASSIETGIFCQGDEISLADIYLIPQVYNALQAGMDLKPFPTIQRIYNACLKEEAFVKALPENQADAV</sequence>
<dbReference type="InterPro" id="IPR040079">
    <property type="entry name" value="Glutathione_S-Trfase"/>
</dbReference>
<organism evidence="4 5">
    <name type="scientific">Pelistega indica</name>
    <dbReference type="NCBI Taxonomy" id="1414851"/>
    <lineage>
        <taxon>Bacteria</taxon>
        <taxon>Pseudomonadati</taxon>
        <taxon>Pseudomonadota</taxon>
        <taxon>Betaproteobacteria</taxon>
        <taxon>Burkholderiales</taxon>
        <taxon>Alcaligenaceae</taxon>
        <taxon>Pelistega</taxon>
    </lineage>
</organism>
<dbReference type="SFLD" id="SFLDS00019">
    <property type="entry name" value="Glutathione_Transferase_(cytos"/>
    <property type="match status" value="1"/>
</dbReference>
<dbReference type="InterPro" id="IPR034333">
    <property type="entry name" value="GST_Zeta_N"/>
</dbReference>
<dbReference type="EMBL" id="AYSV01000089">
    <property type="protein sequence ID" value="ETD70403.1"/>
    <property type="molecule type" value="Genomic_DNA"/>
</dbReference>
<dbReference type="InterPro" id="IPR036249">
    <property type="entry name" value="Thioredoxin-like_sf"/>
</dbReference>
<evidence type="ECO:0000259" key="2">
    <source>
        <dbReference type="PROSITE" id="PS50404"/>
    </source>
</evidence>
<dbReference type="PROSITE" id="PS50405">
    <property type="entry name" value="GST_CTER"/>
    <property type="match status" value="1"/>
</dbReference>
<dbReference type="SFLD" id="SFLDG00358">
    <property type="entry name" value="Main_(cytGST)"/>
    <property type="match status" value="1"/>
</dbReference>
<evidence type="ECO:0000313" key="5">
    <source>
        <dbReference type="Proteomes" id="UP000018766"/>
    </source>
</evidence>
<dbReference type="PANTHER" id="PTHR42673:SF21">
    <property type="entry name" value="GLUTATHIONE S-TRANSFERASE YFCF"/>
    <property type="match status" value="1"/>
</dbReference>
<dbReference type="PANTHER" id="PTHR42673">
    <property type="entry name" value="MALEYLACETOACETATE ISOMERASE"/>
    <property type="match status" value="1"/>
</dbReference>
<dbReference type="Pfam" id="PF02798">
    <property type="entry name" value="GST_N"/>
    <property type="match status" value="1"/>
</dbReference>
<dbReference type="GO" id="GO:0005737">
    <property type="term" value="C:cytoplasm"/>
    <property type="evidence" value="ECO:0007669"/>
    <property type="project" value="InterPro"/>
</dbReference>
<dbReference type="InterPro" id="IPR004045">
    <property type="entry name" value="Glutathione_S-Trfase_N"/>
</dbReference>
<comment type="similarity">
    <text evidence="1">Belongs to the GST superfamily. Zeta family.</text>
</comment>
<reference evidence="4 5" key="1">
    <citation type="submission" date="2013-11" db="EMBL/GenBank/DDBJ databases">
        <title>Genomic analysis of Pelistega sp. HM-7.</title>
        <authorList>
            <person name="Kumbhare S.V."/>
            <person name="Shetty S.A."/>
            <person name="Sharma O."/>
            <person name="Dhotre D.P."/>
        </authorList>
    </citation>
    <scope>NUCLEOTIDE SEQUENCE [LARGE SCALE GENOMIC DNA]</scope>
    <source>
        <strain evidence="4 5">HM-7</strain>
    </source>
</reference>
<gene>
    <name evidence="4" type="ORF">V757_07805</name>
</gene>
<dbReference type="RefSeq" id="WP_023951429.1">
    <property type="nucleotide sequence ID" value="NZ_AYSV01000089.1"/>
</dbReference>
<dbReference type="Gene3D" id="1.20.1050.10">
    <property type="match status" value="1"/>
</dbReference>
<dbReference type="SUPFAM" id="SSF47616">
    <property type="entry name" value="GST C-terminal domain-like"/>
    <property type="match status" value="1"/>
</dbReference>
<dbReference type="CDD" id="cd03191">
    <property type="entry name" value="GST_C_Zeta"/>
    <property type="match status" value="1"/>
</dbReference>
<evidence type="ECO:0000313" key="4">
    <source>
        <dbReference type="EMBL" id="ETD70403.1"/>
    </source>
</evidence>
<keyword evidence="5" id="KW-1185">Reference proteome</keyword>
<dbReference type="AlphaFoldDB" id="V8G357"/>
<keyword evidence="4" id="KW-0413">Isomerase</keyword>
<dbReference type="GO" id="GO:0006749">
    <property type="term" value="P:glutathione metabolic process"/>
    <property type="evidence" value="ECO:0007669"/>
    <property type="project" value="TreeGrafter"/>
</dbReference>
<dbReference type="GO" id="GO:0004364">
    <property type="term" value="F:glutathione transferase activity"/>
    <property type="evidence" value="ECO:0007669"/>
    <property type="project" value="TreeGrafter"/>
</dbReference>
<comment type="caution">
    <text evidence="4">The sequence shown here is derived from an EMBL/GenBank/DDBJ whole genome shotgun (WGS) entry which is preliminary data.</text>
</comment>
<dbReference type="CDD" id="cd03042">
    <property type="entry name" value="GST_N_Zeta"/>
    <property type="match status" value="1"/>
</dbReference>
<dbReference type="SUPFAM" id="SSF52833">
    <property type="entry name" value="Thioredoxin-like"/>
    <property type="match status" value="1"/>
</dbReference>
<dbReference type="NCBIfam" id="TIGR01262">
    <property type="entry name" value="maiA"/>
    <property type="match status" value="1"/>
</dbReference>
<dbReference type="Gene3D" id="3.40.30.10">
    <property type="entry name" value="Glutaredoxin"/>
    <property type="match status" value="1"/>
</dbReference>
<evidence type="ECO:0000256" key="1">
    <source>
        <dbReference type="ARBA" id="ARBA00010007"/>
    </source>
</evidence>
<feature type="domain" description="GST N-terminal" evidence="2">
    <location>
        <begin position="1"/>
        <end position="81"/>
    </location>
</feature>
<accession>V8G357</accession>
<dbReference type="InterPro" id="IPR010987">
    <property type="entry name" value="Glutathione-S-Trfase_C-like"/>
</dbReference>
<name>V8G357_9BURK</name>
<dbReference type="GO" id="GO:0006559">
    <property type="term" value="P:L-phenylalanine catabolic process"/>
    <property type="evidence" value="ECO:0007669"/>
    <property type="project" value="TreeGrafter"/>
</dbReference>
<dbReference type="PATRIC" id="fig|1414851.3.peg.1608"/>
<feature type="domain" description="GST C-terminal" evidence="3">
    <location>
        <begin position="86"/>
        <end position="213"/>
    </location>
</feature>
<dbReference type="InterPro" id="IPR005955">
    <property type="entry name" value="GST_Zeta"/>
</dbReference>
<dbReference type="PROSITE" id="PS50404">
    <property type="entry name" value="GST_NTER"/>
    <property type="match status" value="1"/>
</dbReference>
<evidence type="ECO:0000259" key="3">
    <source>
        <dbReference type="PROSITE" id="PS50405"/>
    </source>
</evidence>
<dbReference type="Proteomes" id="UP000018766">
    <property type="component" value="Unassembled WGS sequence"/>
</dbReference>
<proteinExistence type="inferred from homology"/>
<dbReference type="GO" id="GO:0016034">
    <property type="term" value="F:maleylacetoacetate isomerase activity"/>
    <property type="evidence" value="ECO:0007669"/>
    <property type="project" value="TreeGrafter"/>
</dbReference>
<protein>
    <submittedName>
        <fullName evidence="4">Maleylacetoacetate isomerase</fullName>
    </submittedName>
</protein>
<dbReference type="InterPro" id="IPR034330">
    <property type="entry name" value="GST_Zeta_C"/>
</dbReference>